<gene>
    <name evidence="2" type="ORF">BaRGS_00025536</name>
</gene>
<accession>A0ABD0K860</accession>
<comment type="caution">
    <text evidence="2">The sequence shown here is derived from an EMBL/GenBank/DDBJ whole genome shotgun (WGS) entry which is preliminary data.</text>
</comment>
<evidence type="ECO:0000313" key="3">
    <source>
        <dbReference type="Proteomes" id="UP001519460"/>
    </source>
</evidence>
<evidence type="ECO:0000313" key="2">
    <source>
        <dbReference type="EMBL" id="KAK7483243.1"/>
    </source>
</evidence>
<proteinExistence type="predicted"/>
<dbReference type="Proteomes" id="UP001519460">
    <property type="component" value="Unassembled WGS sequence"/>
</dbReference>
<organism evidence="2 3">
    <name type="scientific">Batillaria attramentaria</name>
    <dbReference type="NCBI Taxonomy" id="370345"/>
    <lineage>
        <taxon>Eukaryota</taxon>
        <taxon>Metazoa</taxon>
        <taxon>Spiralia</taxon>
        <taxon>Lophotrochozoa</taxon>
        <taxon>Mollusca</taxon>
        <taxon>Gastropoda</taxon>
        <taxon>Caenogastropoda</taxon>
        <taxon>Sorbeoconcha</taxon>
        <taxon>Cerithioidea</taxon>
        <taxon>Batillariidae</taxon>
        <taxon>Batillaria</taxon>
    </lineage>
</organism>
<name>A0ABD0K860_9CAEN</name>
<dbReference type="EMBL" id="JACVVK020000230">
    <property type="protein sequence ID" value="KAK7483243.1"/>
    <property type="molecule type" value="Genomic_DNA"/>
</dbReference>
<dbReference type="AlphaFoldDB" id="A0ABD0K860"/>
<protein>
    <submittedName>
        <fullName evidence="2">Uncharacterized protein</fullName>
    </submittedName>
</protein>
<reference evidence="2 3" key="1">
    <citation type="journal article" date="2023" name="Sci. Data">
        <title>Genome assembly of the Korean intertidal mud-creeper Batillaria attramentaria.</title>
        <authorList>
            <person name="Patra A.K."/>
            <person name="Ho P.T."/>
            <person name="Jun S."/>
            <person name="Lee S.J."/>
            <person name="Kim Y."/>
            <person name="Won Y.J."/>
        </authorList>
    </citation>
    <scope>NUCLEOTIDE SEQUENCE [LARGE SCALE GENOMIC DNA]</scope>
    <source>
        <strain evidence="2">Wonlab-2016</strain>
    </source>
</reference>
<feature type="region of interest" description="Disordered" evidence="1">
    <location>
        <begin position="1"/>
        <end position="23"/>
    </location>
</feature>
<evidence type="ECO:0000256" key="1">
    <source>
        <dbReference type="SAM" id="MobiDB-lite"/>
    </source>
</evidence>
<keyword evidence="3" id="KW-1185">Reference proteome</keyword>
<sequence>MLLTPSGDGFPFSAAAGSPTPTLTQSHRPFCTYLRSMTTDDANPGPCAHTPRAVRPGQLTGLEWRFACCSVSWEPHRLKVEQLD</sequence>